<dbReference type="Pfam" id="PF06884">
    <property type="entry name" value="DUF1264"/>
    <property type="match status" value="1"/>
</dbReference>
<evidence type="ECO:0008006" key="5">
    <source>
        <dbReference type="Google" id="ProtNLM"/>
    </source>
</evidence>
<dbReference type="RefSeq" id="XP_062789577.1">
    <property type="nucleotide sequence ID" value="XM_062933526.1"/>
</dbReference>
<reference evidence="3 4" key="1">
    <citation type="submission" date="2024-01" db="EMBL/GenBank/DDBJ databases">
        <title>Comparative genomics of Cryptococcus and Kwoniella reveals pathogenesis evolution and contrasting modes of karyotype evolution via chromosome fusion or intercentromeric recombination.</title>
        <authorList>
            <person name="Coelho M.A."/>
            <person name="David-Palma M."/>
            <person name="Shea T."/>
            <person name="Bowers K."/>
            <person name="McGinley-Smith S."/>
            <person name="Mohammad A.W."/>
            <person name="Gnirke A."/>
            <person name="Yurkov A.M."/>
            <person name="Nowrousian M."/>
            <person name="Sun S."/>
            <person name="Cuomo C.A."/>
            <person name="Heitman J."/>
        </authorList>
    </citation>
    <scope>NUCLEOTIDE SEQUENCE [LARGE SCALE GENOMIC DNA]</scope>
    <source>
        <strain evidence="3">CBS 11374</strain>
    </source>
</reference>
<protein>
    <recommendedName>
        <fullName evidence="5">DUF1264-domain-containing protein</fullName>
    </recommendedName>
</protein>
<evidence type="ECO:0000313" key="4">
    <source>
        <dbReference type="Proteomes" id="UP001329825"/>
    </source>
</evidence>
<evidence type="ECO:0000256" key="2">
    <source>
        <dbReference type="SAM" id="MobiDB-lite"/>
    </source>
</evidence>
<dbReference type="PANTHER" id="PTHR31360:SF0">
    <property type="entry name" value="OIL BODY-ASSOCIATED PROTEIN 1B"/>
    <property type="match status" value="1"/>
</dbReference>
<name>A0ABZ1CSU7_9TREE</name>
<evidence type="ECO:0000313" key="3">
    <source>
        <dbReference type="EMBL" id="WRT64837.1"/>
    </source>
</evidence>
<feature type="region of interest" description="Disordered" evidence="2">
    <location>
        <begin position="209"/>
        <end position="240"/>
    </location>
</feature>
<dbReference type="Proteomes" id="UP001329825">
    <property type="component" value="Chromosome 2"/>
</dbReference>
<sequence length="240" mass="27772">MPREEDDSLAQVEHDQYHSTAYSAAGAAQMSFTPINQIHQHLCGLHIYSHDPKRAVKAHHYCTHLRKDLHQCVIYDSDDKNARLIGIEYLVPEEVFIKLPEEEKKYWHSHKYEVDSGMLMLGTKALVPNAMTDLAERPAMLELHRTYGKTTHTWAFDQYPDLPLGPPQVMMAYTEDSQVDEDLLNERDKEMGVDTAAKRRVREEYLIKEDLERPPAEGADQIWSKGRKGQLEWVDQDSKQ</sequence>
<evidence type="ECO:0000256" key="1">
    <source>
        <dbReference type="ARBA" id="ARBA00009740"/>
    </source>
</evidence>
<dbReference type="InterPro" id="IPR010686">
    <property type="entry name" value="OBAP-like"/>
</dbReference>
<organism evidence="3 4">
    <name type="scientific">Kwoniella shivajii</name>
    <dbReference type="NCBI Taxonomy" id="564305"/>
    <lineage>
        <taxon>Eukaryota</taxon>
        <taxon>Fungi</taxon>
        <taxon>Dikarya</taxon>
        <taxon>Basidiomycota</taxon>
        <taxon>Agaricomycotina</taxon>
        <taxon>Tremellomycetes</taxon>
        <taxon>Tremellales</taxon>
        <taxon>Cryptococcaceae</taxon>
        <taxon>Kwoniella</taxon>
    </lineage>
</organism>
<dbReference type="PANTHER" id="PTHR31360">
    <property type="match status" value="1"/>
</dbReference>
<comment type="similarity">
    <text evidence="1">Belongs to the OBAP family.</text>
</comment>
<gene>
    <name evidence="3" type="ORF">IL334_001773</name>
</gene>
<dbReference type="GeneID" id="87953904"/>
<dbReference type="EMBL" id="CP141882">
    <property type="protein sequence ID" value="WRT64837.1"/>
    <property type="molecule type" value="Genomic_DNA"/>
</dbReference>
<accession>A0ABZ1CSU7</accession>
<keyword evidence="4" id="KW-1185">Reference proteome</keyword>
<proteinExistence type="inferred from homology"/>